<sequence length="108" mass="12224">MQIVTATPQNKPAKLTGPYTSRNADKFVVRLTDGLRDRIQGYSRRQLCSMNSFIVRAVLKEVERLDRLEGVEPLEHNLQLAELEVSGDSMESIVERLEAAVARLERAQ</sequence>
<evidence type="ECO:0000313" key="2">
    <source>
        <dbReference type="EMBL" id="KTT16940.1"/>
    </source>
</evidence>
<dbReference type="Pfam" id="PF01213">
    <property type="entry name" value="CAP_N-CM"/>
    <property type="match status" value="1"/>
</dbReference>
<dbReference type="GO" id="GO:0007010">
    <property type="term" value="P:cytoskeleton organization"/>
    <property type="evidence" value="ECO:0007669"/>
    <property type="project" value="InterPro"/>
</dbReference>
<evidence type="ECO:0000313" key="3">
    <source>
        <dbReference type="Proteomes" id="UP000071644"/>
    </source>
</evidence>
<dbReference type="SUPFAM" id="SSF47598">
    <property type="entry name" value="Ribbon-helix-helix"/>
    <property type="match status" value="1"/>
</dbReference>
<protein>
    <recommendedName>
        <fullName evidence="1">Arc-like DNA binding domain-containing protein</fullName>
    </recommendedName>
</protein>
<dbReference type="InterPro" id="IPR010985">
    <property type="entry name" value="Ribbon_hlx_hlx"/>
</dbReference>
<dbReference type="InterPro" id="IPR013321">
    <property type="entry name" value="Arc_rbn_hlx_hlx"/>
</dbReference>
<dbReference type="GO" id="GO:0006355">
    <property type="term" value="P:regulation of DNA-templated transcription"/>
    <property type="evidence" value="ECO:0007669"/>
    <property type="project" value="InterPro"/>
</dbReference>
<organism evidence="2 3">
    <name type="scientific">Pseudomonas parafulva</name>
    <dbReference type="NCBI Taxonomy" id="157782"/>
    <lineage>
        <taxon>Bacteria</taxon>
        <taxon>Pseudomonadati</taxon>
        <taxon>Pseudomonadota</taxon>
        <taxon>Gammaproteobacteria</taxon>
        <taxon>Pseudomonadales</taxon>
        <taxon>Pseudomonadaceae</taxon>
        <taxon>Pseudomonas</taxon>
    </lineage>
</organism>
<proteinExistence type="predicted"/>
<dbReference type="GO" id="GO:0003779">
    <property type="term" value="F:actin binding"/>
    <property type="evidence" value="ECO:0007669"/>
    <property type="project" value="InterPro"/>
</dbReference>
<gene>
    <name evidence="2" type="ORF">NS96R_14390</name>
</gene>
<dbReference type="InterPro" id="IPR005569">
    <property type="entry name" value="Arc_DNA-bd_dom"/>
</dbReference>
<dbReference type="Proteomes" id="UP000071644">
    <property type="component" value="Unassembled WGS sequence"/>
</dbReference>
<evidence type="ECO:0000259" key="1">
    <source>
        <dbReference type="Pfam" id="PF03869"/>
    </source>
</evidence>
<feature type="domain" description="Arc-like DNA binding" evidence="1">
    <location>
        <begin position="21"/>
        <end position="58"/>
    </location>
</feature>
<dbReference type="EMBL" id="LDSN01000036">
    <property type="protein sequence ID" value="KTT16940.1"/>
    <property type="molecule type" value="Genomic_DNA"/>
</dbReference>
<dbReference type="AlphaFoldDB" id="A0AAJ0LIR5"/>
<dbReference type="InterPro" id="IPR018106">
    <property type="entry name" value="CAP_CS_N"/>
</dbReference>
<dbReference type="InterPro" id="IPR013992">
    <property type="entry name" value="Adenylate_cyclase-assoc_CAP_N"/>
</dbReference>
<name>A0AAJ0LIR5_9PSED</name>
<comment type="caution">
    <text evidence="2">The sequence shown here is derived from an EMBL/GenBank/DDBJ whole genome shotgun (WGS) entry which is preliminary data.</text>
</comment>
<dbReference type="PROSITE" id="PS01088">
    <property type="entry name" value="CAP_1"/>
    <property type="match status" value="1"/>
</dbReference>
<accession>A0AAJ0LIR5</accession>
<dbReference type="Pfam" id="PF03869">
    <property type="entry name" value="Arc"/>
    <property type="match status" value="1"/>
</dbReference>
<reference evidence="2 3" key="1">
    <citation type="journal article" date="2016" name="Front. Microbiol.">
        <title>Genomic Resource of Rice Seed Associated Bacteria.</title>
        <authorList>
            <person name="Midha S."/>
            <person name="Bansal K."/>
            <person name="Sharma S."/>
            <person name="Kumar N."/>
            <person name="Patil P.P."/>
            <person name="Chaudhry V."/>
            <person name="Patil P.B."/>
        </authorList>
    </citation>
    <scope>NUCLEOTIDE SEQUENCE [LARGE SCALE GENOMIC DNA]</scope>
    <source>
        <strain evidence="2 3">NS96</strain>
    </source>
</reference>
<dbReference type="GO" id="GO:0003677">
    <property type="term" value="F:DNA binding"/>
    <property type="evidence" value="ECO:0007669"/>
    <property type="project" value="InterPro"/>
</dbReference>
<dbReference type="Gene3D" id="1.10.1220.10">
    <property type="entry name" value="Met repressor-like"/>
    <property type="match status" value="1"/>
</dbReference>